<protein>
    <submittedName>
        <fullName evidence="2">DUF2092 domain-containing protein</fullName>
    </submittedName>
</protein>
<dbReference type="PANTHER" id="PTHR37507:SF2">
    <property type="entry name" value="SPORULATION PROTEIN YDCC"/>
    <property type="match status" value="1"/>
</dbReference>
<feature type="signal peptide" evidence="1">
    <location>
        <begin position="1"/>
        <end position="26"/>
    </location>
</feature>
<dbReference type="InterPro" id="IPR004564">
    <property type="entry name" value="OM_lipoprot_carrier_LolA-like"/>
</dbReference>
<dbReference type="CDD" id="cd16325">
    <property type="entry name" value="LolA"/>
    <property type="match status" value="1"/>
</dbReference>
<organism evidence="2 3">
    <name type="scientific">Cryobacterium suzukii</name>
    <dbReference type="NCBI Taxonomy" id="1259198"/>
    <lineage>
        <taxon>Bacteria</taxon>
        <taxon>Bacillati</taxon>
        <taxon>Actinomycetota</taxon>
        <taxon>Actinomycetes</taxon>
        <taxon>Micrococcales</taxon>
        <taxon>Microbacteriaceae</taxon>
        <taxon>Cryobacterium</taxon>
    </lineage>
</organism>
<dbReference type="AlphaFoldDB" id="A0A4R9ADK5"/>
<dbReference type="Pfam" id="PF09865">
    <property type="entry name" value="DUF2092"/>
    <property type="match status" value="1"/>
</dbReference>
<reference evidence="2 3" key="1">
    <citation type="submission" date="2019-03" db="EMBL/GenBank/DDBJ databases">
        <title>Genomics of glacier-inhabiting Cryobacterium strains.</title>
        <authorList>
            <person name="Liu Q."/>
            <person name="Xin Y.-H."/>
        </authorList>
    </citation>
    <scope>NUCLEOTIDE SEQUENCE [LARGE SCALE GENOMIC DNA]</scope>
    <source>
        <strain evidence="2 3">Sr39</strain>
    </source>
</reference>
<dbReference type="InterPro" id="IPR029046">
    <property type="entry name" value="LolA/LolB/LppX"/>
</dbReference>
<dbReference type="SUPFAM" id="SSF89392">
    <property type="entry name" value="Prokaryotic lipoproteins and lipoprotein localization factors"/>
    <property type="match status" value="1"/>
</dbReference>
<gene>
    <name evidence="2" type="ORF">E3T39_13595</name>
</gene>
<evidence type="ECO:0000313" key="3">
    <source>
        <dbReference type="Proteomes" id="UP000298170"/>
    </source>
</evidence>
<feature type="chain" id="PRO_5020348225" evidence="1">
    <location>
        <begin position="27"/>
        <end position="371"/>
    </location>
</feature>
<keyword evidence="3" id="KW-1185">Reference proteome</keyword>
<dbReference type="InterPro" id="IPR019207">
    <property type="entry name" value="DUF2092"/>
</dbReference>
<accession>A0A4R9ADK5</accession>
<proteinExistence type="predicted"/>
<evidence type="ECO:0000256" key="1">
    <source>
        <dbReference type="SAM" id="SignalP"/>
    </source>
</evidence>
<comment type="caution">
    <text evidence="2">The sequence shown here is derived from an EMBL/GenBank/DDBJ whole genome shotgun (WGS) entry which is preliminary data.</text>
</comment>
<dbReference type="EMBL" id="SOHJ01000013">
    <property type="protein sequence ID" value="TFD57856.1"/>
    <property type="molecule type" value="Genomic_DNA"/>
</dbReference>
<dbReference type="Gene3D" id="2.50.20.10">
    <property type="entry name" value="Lipoprotein localisation LolA/LolB/LppX"/>
    <property type="match status" value="1"/>
</dbReference>
<dbReference type="Proteomes" id="UP000298170">
    <property type="component" value="Unassembled WGS sequence"/>
</dbReference>
<dbReference type="InterPro" id="IPR052944">
    <property type="entry name" value="Sporulation_related"/>
</dbReference>
<dbReference type="OrthoDB" id="4822274at2"/>
<keyword evidence="1" id="KW-0732">Signal</keyword>
<evidence type="ECO:0000313" key="2">
    <source>
        <dbReference type="EMBL" id="TFD57856.1"/>
    </source>
</evidence>
<sequence length="371" mass="38327">MKWLPACVVPAVVIAAVIAVPLQAGAAVDLPDKTAEQVLQLVNDSTVSAFSGSVVQSSDLGLPSLDVSAGMAGSMPTDTSDSGSGMSSADALRTALELLSGSHEFRVYVGGEAQSRVQIKDRMAERDLIRNGNELWYYDSNTNEATHLSAPADLAASAQTKFAKLQAQLPTDLSTPALLAERFLAALDPSTAVEVGPDAQVAGRSAYQLLLTPRTAETLVASVSIAVDSETGLPLEVTVLARGQSAPALQIAFTTIDFAAVNASRFDFVPPATATVTEQSVPARPDAPRGDHMRAADVAPVVTGTGWSTVVELPAVAVPAELNDNPLIEQLMVSVDGGRALTASLVTVFLASDGRIFAGAVPLAQLQAAAE</sequence>
<dbReference type="PANTHER" id="PTHR37507">
    <property type="entry name" value="SPORULATION PROTEIN YDCC"/>
    <property type="match status" value="1"/>
</dbReference>
<name>A0A4R9ADK5_9MICO</name>